<accession>A0A7X0DM98</accession>
<evidence type="ECO:0000256" key="1">
    <source>
        <dbReference type="SAM" id="Coils"/>
    </source>
</evidence>
<dbReference type="SUPFAM" id="SSF52540">
    <property type="entry name" value="P-loop containing nucleoside triphosphate hydrolases"/>
    <property type="match status" value="1"/>
</dbReference>
<name>A0A7X0DM98_NOVIT</name>
<keyword evidence="4" id="KW-0269">Exonuclease</keyword>
<evidence type="ECO:0000259" key="3">
    <source>
        <dbReference type="Pfam" id="PF13476"/>
    </source>
</evidence>
<keyword evidence="1" id="KW-0175">Coiled coil</keyword>
<dbReference type="GO" id="GO:0006302">
    <property type="term" value="P:double-strand break repair"/>
    <property type="evidence" value="ECO:0007669"/>
    <property type="project" value="InterPro"/>
</dbReference>
<feature type="coiled-coil region" evidence="1">
    <location>
        <begin position="334"/>
        <end position="362"/>
    </location>
</feature>
<dbReference type="RefSeq" id="WP_184260641.1">
    <property type="nucleotide sequence ID" value="NZ_JACIIX010000001.1"/>
</dbReference>
<dbReference type="AlphaFoldDB" id="A0A7X0DM98"/>
<dbReference type="Pfam" id="PF13476">
    <property type="entry name" value="AAA_23"/>
    <property type="match status" value="1"/>
</dbReference>
<keyword evidence="4" id="KW-0378">Hydrolase</keyword>
<dbReference type="PANTHER" id="PTHR32114:SF2">
    <property type="entry name" value="ABC TRANSPORTER ABCH.3"/>
    <property type="match status" value="1"/>
</dbReference>
<gene>
    <name evidence="4" type="ORF">FHS48_000348</name>
</gene>
<dbReference type="Gene3D" id="3.40.50.300">
    <property type="entry name" value="P-loop containing nucleotide triphosphate hydrolases"/>
    <property type="match status" value="2"/>
</dbReference>
<dbReference type="InterPro" id="IPR027417">
    <property type="entry name" value="P-loop_NTPase"/>
</dbReference>
<dbReference type="PANTHER" id="PTHR32114">
    <property type="entry name" value="ABC TRANSPORTER ABCH.3"/>
    <property type="match status" value="1"/>
</dbReference>
<evidence type="ECO:0000313" key="5">
    <source>
        <dbReference type="Proteomes" id="UP000544872"/>
    </source>
</evidence>
<feature type="coiled-coil region" evidence="1">
    <location>
        <begin position="253"/>
        <end position="307"/>
    </location>
</feature>
<keyword evidence="5" id="KW-1185">Reference proteome</keyword>
<comment type="caution">
    <text evidence="4">The sequence shown here is derived from an EMBL/GenBank/DDBJ whole genome shotgun (WGS) entry which is preliminary data.</text>
</comment>
<keyword evidence="4" id="KW-0540">Nuclease</keyword>
<reference evidence="4 5" key="1">
    <citation type="submission" date="2020-08" db="EMBL/GenBank/DDBJ databases">
        <title>Genomic Encyclopedia of Type Strains, Phase IV (KMG-IV): sequencing the most valuable type-strain genomes for metagenomic binning, comparative biology and taxonomic classification.</title>
        <authorList>
            <person name="Goeker M."/>
        </authorList>
    </citation>
    <scope>NUCLEOTIDE SEQUENCE [LARGE SCALE GENOMIC DNA]</scope>
    <source>
        <strain evidence="4 5">DSM 11590</strain>
    </source>
</reference>
<feature type="region of interest" description="Disordered" evidence="2">
    <location>
        <begin position="526"/>
        <end position="545"/>
    </location>
</feature>
<organism evidence="4 5">
    <name type="scientific">Novispirillum itersonii</name>
    <name type="common">Aquaspirillum itersonii</name>
    <dbReference type="NCBI Taxonomy" id="189"/>
    <lineage>
        <taxon>Bacteria</taxon>
        <taxon>Pseudomonadati</taxon>
        <taxon>Pseudomonadota</taxon>
        <taxon>Alphaproteobacteria</taxon>
        <taxon>Rhodospirillales</taxon>
        <taxon>Novispirillaceae</taxon>
        <taxon>Novispirillum</taxon>
    </lineage>
</organism>
<feature type="coiled-coil region" evidence="1">
    <location>
        <begin position="624"/>
        <end position="651"/>
    </location>
</feature>
<sequence>MKPVRLTLQAFGPYPDRQVVDFRDAVEAGLFGIYGQTGSGKSTLFSAMTFALFGQPAKTDQEAVSLRSDHAAADLLTEVELVFEVGGRRYVVLRRPDQMRPRQRGTGETKNPHEAFLFDATGLALEEITADRRGKVIAEKKVGPVDAAIVERLGYGAEQFRQIVLLPQGRFETFLSAKTKDRVEILRDLFDVSLYRRLAETLKEQADAAERQVQRERAVYDQRLAAEGFDGDEALTAGIVAAEEQLAIRQQALTEAKAAAQAAQGALQAATQTEERFLAAERATQALTALQVRTDEMEARARRLEQAERAQVLTDAEAAARTAAAERTEAAAAVLRARSAAAAAAEQAQRAEERLAAELAREPEGIRLRQRTEDLTRHRGTLEQAAGVLTALATTRAAAETGRVRLAAAQTALERQRAEQSRAAERLKQARLNEARRQDLSVQGQALRQVLKLAMDHAAARQAVAAAEQAVTERQGRRDQAAAAVTGARQALEQAEQAVLHSKAVSLARHLLPGQPCPVCGGQDHPAPAGGEAGSGDLTAARQAAETRWQAADQAGRRAEESLTAARSVLAERQARLATLDCPETAPEILHAQMTALEADLAVLGPVTDLKAAETALERLGSAISAADADRDRLRETLAEHEVAVAALVAQRDVLLDSVPQDVRDPATLTAELTAAHARLEALLRGRQQAEEAVRLARVADLGAAKDVQAALQTEADRVRRAEEASAFFHRRLEQTGLTPDAYQALKPQFPRLAEERAAVEAFRRDLAGAEEAVRQTGAAVEGLTRPALADLTAQRDAADAVVLAMQEQEVAARQRRMALLGLQDSLAEAKRAVEAVEAASAPLRGLAAAVTGKNPQNLSLEIYAIAAMFDAVLQAANLRLGPMTAYRYQLIRDAEGSGRAQRGLGIQVFDAHTGKERPTATLSGGETFIAALALALGLADVVESTSGRVQLDTIFIDEGFGSLDTEHGTGTLDQVLQVLNALVSQNRAVGLISHVPLVQEAIPNGFYIRKQAGGSRVETRGRRIG</sequence>
<dbReference type="InterPro" id="IPR038729">
    <property type="entry name" value="Rad50/SbcC_AAA"/>
</dbReference>
<proteinExistence type="predicted"/>
<feature type="coiled-coil region" evidence="1">
    <location>
        <begin position="192"/>
        <end position="219"/>
    </location>
</feature>
<dbReference type="EMBL" id="JACIIX010000001">
    <property type="protein sequence ID" value="MBB6208967.1"/>
    <property type="molecule type" value="Genomic_DNA"/>
</dbReference>
<dbReference type="Proteomes" id="UP000544872">
    <property type="component" value="Unassembled WGS sequence"/>
</dbReference>
<evidence type="ECO:0000313" key="4">
    <source>
        <dbReference type="EMBL" id="MBB6208967.1"/>
    </source>
</evidence>
<evidence type="ECO:0000256" key="2">
    <source>
        <dbReference type="SAM" id="MobiDB-lite"/>
    </source>
</evidence>
<feature type="domain" description="Rad50/SbcC-type AAA" evidence="3">
    <location>
        <begin position="5"/>
        <end position="211"/>
    </location>
</feature>
<feature type="coiled-coil region" evidence="1">
    <location>
        <begin position="406"/>
        <end position="433"/>
    </location>
</feature>
<protein>
    <submittedName>
        <fullName evidence="4">Exonuclease SbcC</fullName>
    </submittedName>
</protein>
<dbReference type="GO" id="GO:0016887">
    <property type="term" value="F:ATP hydrolysis activity"/>
    <property type="evidence" value="ECO:0007669"/>
    <property type="project" value="InterPro"/>
</dbReference>
<dbReference type="GO" id="GO:0004527">
    <property type="term" value="F:exonuclease activity"/>
    <property type="evidence" value="ECO:0007669"/>
    <property type="project" value="UniProtKB-KW"/>
</dbReference>